<sequence>MSHSAPVICFFDGQDKNVCTISISEVSKNVHLLAGVHEETGELTLHIVVYLSAPVNPQQISVRFDQRSLAFGEVLRDTVYWWDALLPDAPMEIPDSARLPMYSTWYAYHQNMTDQSLTKEYETAAEMGMRGVIIDDGWQTADNNRGYGFCGDWNPETGKFPDFSLHIRKIHDLGMKCMIWYSVPFMGEYSKTWSSFENMLLHYDPVLHTGVLDPRYPAVRRYLISTYQKALKDWDLDGFKLDFIDSFHSYPDTPQWNKKMDFCEIQDAVYCLMLEISRTLKKEKPELLIEFRQNYIGPQMRRFGNIFRVGDCPMSGITNRVAITDLKLLSGSTAVHSDMIMWSADETAENAAVQLINCIFSTLQISVRLNDLTSRQKKALEHYLHFSVAYRDVLLTGTFTPSSPLGQYPVLCAQKNGIWICAVYNSRQAVRFPENSGLQEYWMLNGTAENTVFILSSGKLMGELTVFDCCGDKVSQQSSENLGSLRELTVPSGGSLRFRAADL</sequence>
<dbReference type="GO" id="GO:0004557">
    <property type="term" value="F:alpha-galactosidase activity"/>
    <property type="evidence" value="ECO:0007669"/>
    <property type="project" value="InterPro"/>
</dbReference>
<dbReference type="Proteomes" id="UP000823886">
    <property type="component" value="Unassembled WGS sequence"/>
</dbReference>
<dbReference type="InterPro" id="IPR017853">
    <property type="entry name" value="GH"/>
</dbReference>
<evidence type="ECO:0000313" key="4">
    <source>
        <dbReference type="Proteomes" id="UP000823886"/>
    </source>
</evidence>
<dbReference type="InterPro" id="IPR050985">
    <property type="entry name" value="Alpha-glycosidase_related"/>
</dbReference>
<dbReference type="AlphaFoldDB" id="A0A9D2TBT4"/>
<name>A0A9D2TBT4_9FIRM</name>
<dbReference type="InterPro" id="IPR002252">
    <property type="entry name" value="Glyco_hydro_36"/>
</dbReference>
<dbReference type="GO" id="GO:0016052">
    <property type="term" value="P:carbohydrate catabolic process"/>
    <property type="evidence" value="ECO:0007669"/>
    <property type="project" value="InterPro"/>
</dbReference>
<dbReference type="PANTHER" id="PTHR43053:SF3">
    <property type="entry name" value="ALPHA-GALACTOSIDASE C-RELATED"/>
    <property type="match status" value="1"/>
</dbReference>
<protein>
    <submittedName>
        <fullName evidence="3">Alpha-galactosidase</fullName>
    </submittedName>
</protein>
<proteinExistence type="predicted"/>
<dbReference type="SUPFAM" id="SSF51445">
    <property type="entry name" value="(Trans)glycosidases"/>
    <property type="match status" value="1"/>
</dbReference>
<reference evidence="3" key="1">
    <citation type="journal article" date="2021" name="PeerJ">
        <title>Extensive microbial diversity within the chicken gut microbiome revealed by metagenomics and culture.</title>
        <authorList>
            <person name="Gilroy R."/>
            <person name="Ravi A."/>
            <person name="Getino M."/>
            <person name="Pursley I."/>
            <person name="Horton D.L."/>
            <person name="Alikhan N.F."/>
            <person name="Baker D."/>
            <person name="Gharbi K."/>
            <person name="Hall N."/>
            <person name="Watson M."/>
            <person name="Adriaenssens E.M."/>
            <person name="Foster-Nyarko E."/>
            <person name="Jarju S."/>
            <person name="Secka A."/>
            <person name="Antonio M."/>
            <person name="Oren A."/>
            <person name="Chaudhuri R.R."/>
            <person name="La Ragione R."/>
            <person name="Hildebrand F."/>
            <person name="Pallen M.J."/>
        </authorList>
    </citation>
    <scope>NUCLEOTIDE SEQUENCE</scope>
    <source>
        <strain evidence="3">ChiBcec2-3848</strain>
    </source>
</reference>
<dbReference type="InterPro" id="IPR013785">
    <property type="entry name" value="Aldolase_TIM"/>
</dbReference>
<reference evidence="3" key="2">
    <citation type="submission" date="2021-04" db="EMBL/GenBank/DDBJ databases">
        <authorList>
            <person name="Gilroy R."/>
        </authorList>
    </citation>
    <scope>NUCLEOTIDE SEQUENCE</scope>
    <source>
        <strain evidence="3">ChiBcec2-3848</strain>
    </source>
</reference>
<dbReference type="Gene3D" id="3.20.20.70">
    <property type="entry name" value="Aldolase class I"/>
    <property type="match status" value="1"/>
</dbReference>
<evidence type="ECO:0000256" key="2">
    <source>
        <dbReference type="ARBA" id="ARBA00023295"/>
    </source>
</evidence>
<evidence type="ECO:0000313" key="3">
    <source>
        <dbReference type="EMBL" id="HJC62727.1"/>
    </source>
</evidence>
<accession>A0A9D2TBT4</accession>
<evidence type="ECO:0000256" key="1">
    <source>
        <dbReference type="ARBA" id="ARBA00022801"/>
    </source>
</evidence>
<gene>
    <name evidence="3" type="ORF">H9753_03780</name>
</gene>
<organism evidence="3 4">
    <name type="scientific">Candidatus Blautia merdavium</name>
    <dbReference type="NCBI Taxonomy" id="2838494"/>
    <lineage>
        <taxon>Bacteria</taxon>
        <taxon>Bacillati</taxon>
        <taxon>Bacillota</taxon>
        <taxon>Clostridia</taxon>
        <taxon>Lachnospirales</taxon>
        <taxon>Lachnospiraceae</taxon>
        <taxon>Blautia</taxon>
    </lineage>
</organism>
<dbReference type="Pfam" id="PF02065">
    <property type="entry name" value="Melibiase"/>
    <property type="match status" value="1"/>
</dbReference>
<keyword evidence="1" id="KW-0378">Hydrolase</keyword>
<dbReference type="CDD" id="cd14791">
    <property type="entry name" value="GH36"/>
    <property type="match status" value="1"/>
</dbReference>
<dbReference type="EMBL" id="DWVZ01000047">
    <property type="protein sequence ID" value="HJC62727.1"/>
    <property type="molecule type" value="Genomic_DNA"/>
</dbReference>
<keyword evidence="2" id="KW-0326">Glycosidase</keyword>
<comment type="caution">
    <text evidence="3">The sequence shown here is derived from an EMBL/GenBank/DDBJ whole genome shotgun (WGS) entry which is preliminary data.</text>
</comment>
<dbReference type="PANTHER" id="PTHR43053">
    <property type="entry name" value="GLYCOSIDASE FAMILY 31"/>
    <property type="match status" value="1"/>
</dbReference>